<dbReference type="SMART" id="SM00422">
    <property type="entry name" value="HTH_MERR"/>
    <property type="match status" value="1"/>
</dbReference>
<evidence type="ECO:0000259" key="3">
    <source>
        <dbReference type="PROSITE" id="PS50937"/>
    </source>
</evidence>
<keyword evidence="1" id="KW-0238">DNA-binding</keyword>
<evidence type="ECO:0000313" key="4">
    <source>
        <dbReference type="EMBL" id="MFC5447452.1"/>
    </source>
</evidence>
<dbReference type="PANTHER" id="PTHR30204">
    <property type="entry name" value="REDOX-CYCLING DRUG-SENSING TRANSCRIPTIONAL ACTIVATOR SOXR"/>
    <property type="match status" value="1"/>
</dbReference>
<keyword evidence="5" id="KW-1185">Reference proteome</keyword>
<dbReference type="Proteomes" id="UP001596044">
    <property type="component" value="Unassembled WGS sequence"/>
</dbReference>
<dbReference type="InterPro" id="IPR047057">
    <property type="entry name" value="MerR_fam"/>
</dbReference>
<organism evidence="4 5">
    <name type="scientific">Paenibacillus aestuarii</name>
    <dbReference type="NCBI Taxonomy" id="516965"/>
    <lineage>
        <taxon>Bacteria</taxon>
        <taxon>Bacillati</taxon>
        <taxon>Bacillota</taxon>
        <taxon>Bacilli</taxon>
        <taxon>Bacillales</taxon>
        <taxon>Paenibacillaceae</taxon>
        <taxon>Paenibacillus</taxon>
    </lineage>
</organism>
<name>A0ABW0K473_9BACL</name>
<dbReference type="PRINTS" id="PR00040">
    <property type="entry name" value="HTHMERR"/>
</dbReference>
<dbReference type="Pfam" id="PF13411">
    <property type="entry name" value="MerR_1"/>
    <property type="match status" value="1"/>
</dbReference>
<dbReference type="Gene3D" id="1.10.1660.10">
    <property type="match status" value="1"/>
</dbReference>
<dbReference type="EMBL" id="JBHSMJ010000007">
    <property type="protein sequence ID" value="MFC5447452.1"/>
    <property type="molecule type" value="Genomic_DNA"/>
</dbReference>
<proteinExistence type="predicted"/>
<dbReference type="PANTHER" id="PTHR30204:SF83">
    <property type="entry name" value="TRANSCRIPTIONAL REGULATOR, MERR FAMILY"/>
    <property type="match status" value="1"/>
</dbReference>
<protein>
    <submittedName>
        <fullName evidence="4">MerR family transcriptional regulator</fullName>
    </submittedName>
</protein>
<dbReference type="CDD" id="cd01109">
    <property type="entry name" value="HTH_YyaN"/>
    <property type="match status" value="1"/>
</dbReference>
<dbReference type="RefSeq" id="WP_270884242.1">
    <property type="nucleotide sequence ID" value="NZ_JAQFVF010000065.1"/>
</dbReference>
<dbReference type="SUPFAM" id="SSF46955">
    <property type="entry name" value="Putative DNA-binding domain"/>
    <property type="match status" value="1"/>
</dbReference>
<evidence type="ECO:0000256" key="1">
    <source>
        <dbReference type="ARBA" id="ARBA00023125"/>
    </source>
</evidence>
<gene>
    <name evidence="4" type="ORF">ACFPOG_04235</name>
</gene>
<sequence>MKPTLLTIKKMADTTGTSAHTLRYYEKAGLLASIARSSNGYRLYSEADVAWIEFLQRLKATGMSIQQMQQFAALRYKGDETITQRRVLLEEHAQIVQKQISEWSRNLSALEDKIDHYKQLEGEKRNG</sequence>
<dbReference type="InterPro" id="IPR000551">
    <property type="entry name" value="MerR-type_HTH_dom"/>
</dbReference>
<reference evidence="5" key="1">
    <citation type="journal article" date="2019" name="Int. J. Syst. Evol. Microbiol.">
        <title>The Global Catalogue of Microorganisms (GCM) 10K type strain sequencing project: providing services to taxonomists for standard genome sequencing and annotation.</title>
        <authorList>
            <consortium name="The Broad Institute Genomics Platform"/>
            <consortium name="The Broad Institute Genome Sequencing Center for Infectious Disease"/>
            <person name="Wu L."/>
            <person name="Ma J."/>
        </authorList>
    </citation>
    <scope>NUCLEOTIDE SEQUENCE [LARGE SCALE GENOMIC DNA]</scope>
    <source>
        <strain evidence="5">KACC 11904</strain>
    </source>
</reference>
<keyword evidence="2" id="KW-0175">Coiled coil</keyword>
<feature type="domain" description="HTH merR-type" evidence="3">
    <location>
        <begin position="5"/>
        <end position="74"/>
    </location>
</feature>
<comment type="caution">
    <text evidence="4">The sequence shown here is derived from an EMBL/GenBank/DDBJ whole genome shotgun (WGS) entry which is preliminary data.</text>
</comment>
<evidence type="ECO:0000256" key="2">
    <source>
        <dbReference type="SAM" id="Coils"/>
    </source>
</evidence>
<accession>A0ABW0K473</accession>
<feature type="coiled-coil region" evidence="2">
    <location>
        <begin position="93"/>
        <end position="120"/>
    </location>
</feature>
<dbReference type="InterPro" id="IPR009061">
    <property type="entry name" value="DNA-bd_dom_put_sf"/>
</dbReference>
<evidence type="ECO:0000313" key="5">
    <source>
        <dbReference type="Proteomes" id="UP001596044"/>
    </source>
</evidence>
<dbReference type="PROSITE" id="PS50937">
    <property type="entry name" value="HTH_MERR_2"/>
    <property type="match status" value="1"/>
</dbReference>